<evidence type="ECO:0008006" key="3">
    <source>
        <dbReference type="Google" id="ProtNLM"/>
    </source>
</evidence>
<dbReference type="GO" id="GO:0003700">
    <property type="term" value="F:DNA-binding transcription factor activity"/>
    <property type="evidence" value="ECO:0007669"/>
    <property type="project" value="InterPro"/>
</dbReference>
<name>A0A1F5LRS2_PENAI</name>
<evidence type="ECO:0000313" key="1">
    <source>
        <dbReference type="EMBL" id="OGE55913.1"/>
    </source>
</evidence>
<dbReference type="EMBL" id="LXJU01000003">
    <property type="protein sequence ID" value="OGE55913.1"/>
    <property type="molecule type" value="Genomic_DNA"/>
</dbReference>
<organism evidence="1 2">
    <name type="scientific">Penicillium arizonense</name>
    <dbReference type="NCBI Taxonomy" id="1835702"/>
    <lineage>
        <taxon>Eukaryota</taxon>
        <taxon>Fungi</taxon>
        <taxon>Dikarya</taxon>
        <taxon>Ascomycota</taxon>
        <taxon>Pezizomycotina</taxon>
        <taxon>Eurotiomycetes</taxon>
        <taxon>Eurotiomycetidae</taxon>
        <taxon>Eurotiales</taxon>
        <taxon>Aspergillaceae</taxon>
        <taxon>Penicillium</taxon>
    </lineage>
</organism>
<dbReference type="Gene3D" id="1.20.5.170">
    <property type="match status" value="1"/>
</dbReference>
<dbReference type="GeneID" id="34573289"/>
<dbReference type="InterPro" id="IPR046347">
    <property type="entry name" value="bZIP_sf"/>
</dbReference>
<dbReference type="SUPFAM" id="SSF57959">
    <property type="entry name" value="Leucine zipper domain"/>
    <property type="match status" value="1"/>
</dbReference>
<gene>
    <name evidence="1" type="ORF">PENARI_c003G07894</name>
</gene>
<dbReference type="RefSeq" id="XP_022491342.1">
    <property type="nucleotide sequence ID" value="XM_022628555.1"/>
</dbReference>
<keyword evidence="2" id="KW-1185">Reference proteome</keyword>
<evidence type="ECO:0000313" key="2">
    <source>
        <dbReference type="Proteomes" id="UP000177622"/>
    </source>
</evidence>
<reference evidence="1 2" key="1">
    <citation type="journal article" date="2016" name="Sci. Rep.">
        <title>Penicillium arizonense, a new, genome sequenced fungal species, reveals a high chemical diversity in secreted metabolites.</title>
        <authorList>
            <person name="Grijseels S."/>
            <person name="Nielsen J.C."/>
            <person name="Randelovic M."/>
            <person name="Nielsen J."/>
            <person name="Nielsen K.F."/>
            <person name="Workman M."/>
            <person name="Frisvad J.C."/>
        </authorList>
    </citation>
    <scope>NUCLEOTIDE SEQUENCE [LARGE SCALE GENOMIC DNA]</scope>
    <source>
        <strain evidence="1 2">CBS 141311</strain>
    </source>
</reference>
<accession>A0A1F5LRS2</accession>
<dbReference type="PANTHER" id="PTHR42070:SF1">
    <property type="entry name" value="FILAMENT ASSOCIATED PROTEIN, PUTATIVE (AFU_ORTHOLOGUE AFUA_8G06630)-RELATED"/>
    <property type="match status" value="1"/>
</dbReference>
<protein>
    <recommendedName>
        <fullName evidence="3">BZIP domain-containing protein</fullName>
    </recommendedName>
</protein>
<dbReference type="CDD" id="cd14688">
    <property type="entry name" value="bZIP_YAP"/>
    <property type="match status" value="1"/>
</dbReference>
<dbReference type="AlphaFoldDB" id="A0A1F5LRS2"/>
<dbReference type="PANTHER" id="PTHR42070">
    <property type="entry name" value="FILAMENT ASSOCIATED PROTEIN, PUTATIVE (AFU_ORTHOLOGUE AFUA_8G06630)-RELATED"/>
    <property type="match status" value="1"/>
</dbReference>
<dbReference type="Proteomes" id="UP000177622">
    <property type="component" value="Unassembled WGS sequence"/>
</dbReference>
<comment type="caution">
    <text evidence="1">The sequence shown here is derived from an EMBL/GenBank/DDBJ whole genome shotgun (WGS) entry which is preliminary data.</text>
</comment>
<proteinExistence type="predicted"/>
<sequence length="118" mass="14096">MARQKKTKIEDLARIRNNQRNCRERRRGYIAELEQKVKYYEKERAQCCTRLQDKAQNLLRENEVLKTLFDPSSVSEDQSLTDRLKRPDADWEVSGYRSITYVHQYCQSSSAACPLKWY</sequence>